<evidence type="ECO:0000313" key="2">
    <source>
        <dbReference type="EMBL" id="KAK2942003.1"/>
    </source>
</evidence>
<feature type="region of interest" description="Disordered" evidence="1">
    <location>
        <begin position="150"/>
        <end position="179"/>
    </location>
</feature>
<dbReference type="Proteomes" id="UP001281761">
    <property type="component" value="Unassembled WGS sequence"/>
</dbReference>
<gene>
    <name evidence="2" type="ORF">BLNAU_23087</name>
</gene>
<evidence type="ECO:0000313" key="3">
    <source>
        <dbReference type="Proteomes" id="UP001281761"/>
    </source>
</evidence>
<organism evidence="2 3">
    <name type="scientific">Blattamonas nauphoetae</name>
    <dbReference type="NCBI Taxonomy" id="2049346"/>
    <lineage>
        <taxon>Eukaryota</taxon>
        <taxon>Metamonada</taxon>
        <taxon>Preaxostyla</taxon>
        <taxon>Oxymonadida</taxon>
        <taxon>Blattamonas</taxon>
    </lineage>
</organism>
<proteinExistence type="predicted"/>
<name>A0ABQ9WRQ4_9EUKA</name>
<dbReference type="EMBL" id="JARBJD010000443">
    <property type="protein sequence ID" value="KAK2942003.1"/>
    <property type="molecule type" value="Genomic_DNA"/>
</dbReference>
<evidence type="ECO:0000256" key="1">
    <source>
        <dbReference type="SAM" id="MobiDB-lite"/>
    </source>
</evidence>
<keyword evidence="3" id="KW-1185">Reference proteome</keyword>
<sequence>MQQKLDISSLADSECIEDISSLQKYFEQQTASLPSTLKRGTNIYQFFQITDYQPSTTTSICAIPHFSKYLHHHISGEYIVSAPLSGSHITDGIDTLVKFSTRVLKLKVKCSTVPLNKAPALLGEVFKCIEYLQARYDFPQNRSDRHPVAKIDEHDLEVESGASCGGSDSDNGLTQEDLE</sequence>
<reference evidence="2 3" key="1">
    <citation type="journal article" date="2022" name="bioRxiv">
        <title>Genomics of Preaxostyla Flagellates Illuminates Evolutionary Transitions and the Path Towards Mitochondrial Loss.</title>
        <authorList>
            <person name="Novak L.V.F."/>
            <person name="Treitli S.C."/>
            <person name="Pyrih J."/>
            <person name="Halakuc P."/>
            <person name="Pipaliya S.V."/>
            <person name="Vacek V."/>
            <person name="Brzon O."/>
            <person name="Soukal P."/>
            <person name="Eme L."/>
            <person name="Dacks J.B."/>
            <person name="Karnkowska A."/>
            <person name="Elias M."/>
            <person name="Hampl V."/>
        </authorList>
    </citation>
    <scope>NUCLEOTIDE SEQUENCE [LARGE SCALE GENOMIC DNA]</scope>
    <source>
        <strain evidence="2">NAU3</strain>
        <tissue evidence="2">Gut</tissue>
    </source>
</reference>
<protein>
    <submittedName>
        <fullName evidence="2">Uncharacterized protein</fullName>
    </submittedName>
</protein>
<accession>A0ABQ9WRQ4</accession>
<feature type="compositionally biased region" description="Polar residues" evidence="1">
    <location>
        <begin position="166"/>
        <end position="179"/>
    </location>
</feature>
<comment type="caution">
    <text evidence="2">The sequence shown here is derived from an EMBL/GenBank/DDBJ whole genome shotgun (WGS) entry which is preliminary data.</text>
</comment>